<feature type="region of interest" description="Disordered" evidence="1">
    <location>
        <begin position="209"/>
        <end position="263"/>
    </location>
</feature>
<dbReference type="EMBL" id="SRMA01025158">
    <property type="protein sequence ID" value="TRY98530.1"/>
    <property type="molecule type" value="Genomic_DNA"/>
</dbReference>
<comment type="caution">
    <text evidence="2">The sequence shown here is derived from an EMBL/GenBank/DDBJ whole genome shotgun (WGS) entry which is preliminary data.</text>
</comment>
<name>A0A553R8M0_9TELE</name>
<organism evidence="2 3">
    <name type="scientific">Danionella cerebrum</name>
    <dbReference type="NCBI Taxonomy" id="2873325"/>
    <lineage>
        <taxon>Eukaryota</taxon>
        <taxon>Metazoa</taxon>
        <taxon>Chordata</taxon>
        <taxon>Craniata</taxon>
        <taxon>Vertebrata</taxon>
        <taxon>Euteleostomi</taxon>
        <taxon>Actinopterygii</taxon>
        <taxon>Neopterygii</taxon>
        <taxon>Teleostei</taxon>
        <taxon>Ostariophysi</taxon>
        <taxon>Cypriniformes</taxon>
        <taxon>Danionidae</taxon>
        <taxon>Danioninae</taxon>
        <taxon>Danionella</taxon>
    </lineage>
</organism>
<evidence type="ECO:0000256" key="1">
    <source>
        <dbReference type="SAM" id="MobiDB-lite"/>
    </source>
</evidence>
<gene>
    <name evidence="2" type="ORF">DNTS_025150</name>
</gene>
<feature type="non-terminal residue" evidence="2">
    <location>
        <position position="585"/>
    </location>
</feature>
<evidence type="ECO:0000313" key="2">
    <source>
        <dbReference type="EMBL" id="TRY98530.1"/>
    </source>
</evidence>
<dbReference type="AlphaFoldDB" id="A0A553R8M0"/>
<dbReference type="Proteomes" id="UP000316079">
    <property type="component" value="Unassembled WGS sequence"/>
</dbReference>
<feature type="region of interest" description="Disordered" evidence="1">
    <location>
        <begin position="75"/>
        <end position="97"/>
    </location>
</feature>
<keyword evidence="3" id="KW-1185">Reference proteome</keyword>
<sequence length="585" mass="65998">MSDVSCRHIFHLSYLAAQMPGGTQSYSNHYDRGLMPQQPGVVTHLWLFSQEIHYHYKAVIYEDQKDPNPSELTPVMLGGERNERGTQKIGPLQGGRTRREKAQSDLLLFDAYLPSSLWDTEPDHSSRLLPDDSFQDSKHSPLEIHYLKFGNVESGYSPPDYRYLFQFREHSGTALYERLMLDAEGHHRIFMGEKASALGFLTSEREAEWEAEEERELQSLLGTRASRETEQHPLPPKRSQRERRRGQTQEAQTLKNPEEPSRTTEPFSLFAVRFCNSKTPSQQTGTHAPRVTDMPATGFLLAWFLLGTQVALDRTGDLFRVFPVRMKSECLGDEGLDFVCRLGENHSDSRESWDLKLERRPWTSALMENNTYRRPLAPGLLLLNTHRLVSHLTVKIPEVIFKLNRCGVLEFTSTSLPLEDIYISLEEVEDQSRGYIENQELHGIMRVGRCRPVPGGCEGADLWRGAPEVAGASCDNLVLWENGLYPESPREWDVPVSSKNGIFALVALQWLGMAAASKGISERDVHPGHTCGSWHNSNIGLAAQMASQGPVAFCMPRALLPAWVSAMWTPSALLLSSMSPPLDEQ</sequence>
<accession>A0A553R8M0</accession>
<proteinExistence type="predicted"/>
<protein>
    <submittedName>
        <fullName evidence="2">Uncharacterized protein</fullName>
    </submittedName>
</protein>
<reference evidence="2 3" key="1">
    <citation type="journal article" date="2019" name="Sci. Data">
        <title>Hybrid genome assembly and annotation of Danionella translucida.</title>
        <authorList>
            <person name="Kadobianskyi M."/>
            <person name="Schulze L."/>
            <person name="Schuelke M."/>
            <person name="Judkewitz B."/>
        </authorList>
    </citation>
    <scope>NUCLEOTIDE SEQUENCE [LARGE SCALE GENOMIC DNA]</scope>
    <source>
        <strain evidence="2 3">Bolton</strain>
    </source>
</reference>
<evidence type="ECO:0000313" key="3">
    <source>
        <dbReference type="Proteomes" id="UP000316079"/>
    </source>
</evidence>